<gene>
    <name evidence="2" type="ORF">A5802_001455</name>
</gene>
<accession>A0A242L0T1</accession>
<name>A0A242L0T1_ENTMU</name>
<organism evidence="2 3">
    <name type="scientific">Enterococcus mundtii</name>
    <dbReference type="NCBI Taxonomy" id="53346"/>
    <lineage>
        <taxon>Bacteria</taxon>
        <taxon>Bacillati</taxon>
        <taxon>Bacillota</taxon>
        <taxon>Bacilli</taxon>
        <taxon>Lactobacillales</taxon>
        <taxon>Enterococcaceae</taxon>
        <taxon>Enterococcus</taxon>
    </lineage>
</organism>
<dbReference type="Gene3D" id="2.60.40.3350">
    <property type="match status" value="1"/>
</dbReference>
<sequence>MVYKINESIIRIQAEALKPIETKAVFWSYDRGTAKLVIQLLRKDNIPQVLSEGTTVPIRLMFNSATAEGGIGKHDYLATIEDRVNGIVSITLEDNILGYVGTVRGSVYINFPDTRSLDTAGRFNFEIRRSPIDETTPELEDYYFNGFSQTIDKIEKIMANGKQEIDQKIADSEQQINEKLEEANNGIVQANQNIETLSNEINEANDRIDLTNQQIGNLGKLKKMYSNSIDFGDYDYSGNHNLAITNSDTFKSGTGGPVTYANGEYTVHMDGSGRLSRYNVNPETSAYLKDKTQYTMSCEIYVGSDYTGDVTQIFANYAYTDGGYSILQTSRLPSDAPRNTWITVRGTSTIDYQGRVPKVLYFSWQTVSNTTIPKGTLKIRKLKIEEGADATPYQPNLLQEPYQVSKVALNNPLDTNGMTPVNTSNYLVYTYFPSEFIKKGSTFTIRLEGTKPNDKSFRFYMYKTKVDGTVVSNDFLGDMVQVEGLKNTWELVVNNYNFDDTDLTQRFRLYQHPNSNLGAMSIKWCKIEYGTAATPPITFYKYFGEGLKDSNNPNDYSWDITPEYTEKGLNDKVSLTKPQSIEGTKVFLDQPYIEGERISTEKFGISLTGGQLSGVPVSDGTVLNWGRPYAYDNERSKTNDLFTISEDTKTLTILKSCALQFVGKFTCQTNNASYYAYLGMRVNGASDWRVAGIGGDLNWRNDVGWFCVRKFNAGDRVTLVTGTNYKTDSVNAWGVDQVYIREILTS</sequence>
<dbReference type="AlphaFoldDB" id="A0A242L0T1"/>
<protein>
    <submittedName>
        <fullName evidence="2">Uncharacterized protein</fullName>
    </submittedName>
</protein>
<dbReference type="EMBL" id="NGMS01000001">
    <property type="protein sequence ID" value="OTP27719.1"/>
    <property type="molecule type" value="Genomic_DNA"/>
</dbReference>
<dbReference type="Proteomes" id="UP000195024">
    <property type="component" value="Unassembled WGS sequence"/>
</dbReference>
<evidence type="ECO:0000256" key="1">
    <source>
        <dbReference type="SAM" id="Coils"/>
    </source>
</evidence>
<comment type="caution">
    <text evidence="2">The sequence shown here is derived from an EMBL/GenBank/DDBJ whole genome shotgun (WGS) entry which is preliminary data.</text>
</comment>
<feature type="coiled-coil region" evidence="1">
    <location>
        <begin position="162"/>
        <end position="214"/>
    </location>
</feature>
<dbReference type="RefSeq" id="WP_086334857.1">
    <property type="nucleotide sequence ID" value="NZ_NGMS01000001.1"/>
</dbReference>
<evidence type="ECO:0000313" key="2">
    <source>
        <dbReference type="EMBL" id="OTP27719.1"/>
    </source>
</evidence>
<keyword evidence="1" id="KW-0175">Coiled coil</keyword>
<evidence type="ECO:0000313" key="3">
    <source>
        <dbReference type="Proteomes" id="UP000195024"/>
    </source>
</evidence>
<reference evidence="2 3" key="1">
    <citation type="submission" date="2017-05" db="EMBL/GenBank/DDBJ databases">
        <title>The Genome Sequence of Enterococcus mundtii 6B1_DIV0119.</title>
        <authorList>
            <consortium name="The Broad Institute Genomics Platform"/>
            <consortium name="The Broad Institute Genomic Center for Infectious Diseases"/>
            <person name="Earl A."/>
            <person name="Manson A."/>
            <person name="Schwartman J."/>
            <person name="Gilmore M."/>
            <person name="Abouelleil A."/>
            <person name="Cao P."/>
            <person name="Chapman S."/>
            <person name="Cusick C."/>
            <person name="Shea T."/>
            <person name="Young S."/>
            <person name="Neafsey D."/>
            <person name="Nusbaum C."/>
            <person name="Birren B."/>
        </authorList>
    </citation>
    <scope>NUCLEOTIDE SEQUENCE [LARGE SCALE GENOMIC DNA]</scope>
    <source>
        <strain evidence="2 3">6B1_DIV0119</strain>
    </source>
</reference>
<proteinExistence type="predicted"/>